<gene>
    <name evidence="1" type="ORF">C6Y53_12235</name>
</gene>
<dbReference type="EMBL" id="CP027665">
    <property type="protein sequence ID" value="AVO39785.1"/>
    <property type="molecule type" value="Genomic_DNA"/>
</dbReference>
<evidence type="ECO:0000313" key="1">
    <source>
        <dbReference type="EMBL" id="AVO39785.1"/>
    </source>
</evidence>
<reference evidence="2" key="1">
    <citation type="submission" date="2018-03" db="EMBL/GenBank/DDBJ databases">
        <title>Genomic analysis of the strain SH-1 isolated from shrimp intestine.</title>
        <authorList>
            <person name="Kim Y.-S."/>
            <person name="Kim S.-E."/>
            <person name="Kim K.-H."/>
        </authorList>
    </citation>
    <scope>NUCLEOTIDE SEQUENCE [LARGE SCALE GENOMIC DNA]</scope>
    <source>
        <strain evidence="2">SH-1</strain>
    </source>
</reference>
<proteinExistence type="predicted"/>
<evidence type="ECO:0000313" key="2">
    <source>
        <dbReference type="Proteomes" id="UP000237655"/>
    </source>
</evidence>
<organism evidence="1 2">
    <name type="scientific">Pukyongiella litopenaei</name>
    <dbReference type="NCBI Taxonomy" id="2605946"/>
    <lineage>
        <taxon>Bacteria</taxon>
        <taxon>Pseudomonadati</taxon>
        <taxon>Pseudomonadota</taxon>
        <taxon>Alphaproteobacteria</taxon>
        <taxon>Rhodobacterales</taxon>
        <taxon>Paracoccaceae</taxon>
        <taxon>Pukyongiella</taxon>
    </lineage>
</organism>
<name>A0A2S0MV78_9RHOB</name>
<keyword evidence="2" id="KW-1185">Reference proteome</keyword>
<dbReference type="Proteomes" id="UP000237655">
    <property type="component" value="Chromosome"/>
</dbReference>
<accession>A0A2S0MV78</accession>
<evidence type="ECO:0008006" key="3">
    <source>
        <dbReference type="Google" id="ProtNLM"/>
    </source>
</evidence>
<protein>
    <recommendedName>
        <fullName evidence="3">Phospholipase A2</fullName>
    </recommendedName>
</protein>
<sequence length="191" mass="19612">MLALGAASAAGATGAAWAQDGAVSRAVEMPAHRALMDRIAGPDTALAPFETDGCSGGLSDVWRLVARTFPGFADTFEAAPPWEPCCVTHDRAYHDAGGAADPAASYDARLAADRALQACVTDTGAARRTEMAAEYDVAPAQVDTAFGAIAGAMFMAVRFGGAPCSGLPWRWGYGWPGCSVLDLGGRAGEDK</sequence>
<dbReference type="KEGG" id="thas:C6Y53_12235"/>
<dbReference type="AlphaFoldDB" id="A0A2S0MV78"/>